<evidence type="ECO:0000313" key="1">
    <source>
        <dbReference type="EMBL" id="CAG8659142.1"/>
    </source>
</evidence>
<evidence type="ECO:0000313" key="2">
    <source>
        <dbReference type="Proteomes" id="UP000789375"/>
    </source>
</evidence>
<accession>A0A9N9E077</accession>
<protein>
    <submittedName>
        <fullName evidence="1">6034_t:CDS:1</fullName>
    </submittedName>
</protein>
<dbReference type="AlphaFoldDB" id="A0A9N9E077"/>
<proteinExistence type="predicted"/>
<dbReference type="Proteomes" id="UP000789375">
    <property type="component" value="Unassembled WGS sequence"/>
</dbReference>
<organism evidence="1 2">
    <name type="scientific">Funneliformis mosseae</name>
    <name type="common">Endomycorrhizal fungus</name>
    <name type="synonym">Glomus mosseae</name>
    <dbReference type="NCBI Taxonomy" id="27381"/>
    <lineage>
        <taxon>Eukaryota</taxon>
        <taxon>Fungi</taxon>
        <taxon>Fungi incertae sedis</taxon>
        <taxon>Mucoromycota</taxon>
        <taxon>Glomeromycotina</taxon>
        <taxon>Glomeromycetes</taxon>
        <taxon>Glomerales</taxon>
        <taxon>Glomeraceae</taxon>
        <taxon>Funneliformis</taxon>
    </lineage>
</organism>
<reference evidence="1" key="1">
    <citation type="submission" date="2021-06" db="EMBL/GenBank/DDBJ databases">
        <authorList>
            <person name="Kallberg Y."/>
            <person name="Tangrot J."/>
            <person name="Rosling A."/>
        </authorList>
    </citation>
    <scope>NUCLEOTIDE SEQUENCE</scope>
    <source>
        <strain evidence="1">87-6 pot B 2015</strain>
    </source>
</reference>
<sequence length="113" mass="13265">MIEMILLQNLIRNKKSTDKSQTDINNYYENFPTSLIKNDQINKALAKFMQSIYDYCLIIEEQKKYLWYSKSYSDISHHNEVFLGDEFIKIVDEINSEKLVAIVSDNAFEAQVA</sequence>
<gene>
    <name evidence="1" type="ORF">FMOSSE_LOCUS11855</name>
</gene>
<dbReference type="EMBL" id="CAJVPP010005038">
    <property type="protein sequence ID" value="CAG8659142.1"/>
    <property type="molecule type" value="Genomic_DNA"/>
</dbReference>
<name>A0A9N9E077_FUNMO</name>
<keyword evidence="2" id="KW-1185">Reference proteome</keyword>
<comment type="caution">
    <text evidence="1">The sequence shown here is derived from an EMBL/GenBank/DDBJ whole genome shotgun (WGS) entry which is preliminary data.</text>
</comment>